<comment type="caution">
    <text evidence="1">The sequence shown here is derived from an EMBL/GenBank/DDBJ whole genome shotgun (WGS) entry which is preliminary data.</text>
</comment>
<reference evidence="1" key="1">
    <citation type="submission" date="2023-10" db="EMBL/GenBank/DDBJ databases">
        <title>Genome assembly of Pristionchus species.</title>
        <authorList>
            <person name="Yoshida K."/>
            <person name="Sommer R.J."/>
        </authorList>
    </citation>
    <scope>NUCLEOTIDE SEQUENCE</scope>
    <source>
        <strain evidence="1">RS0144</strain>
    </source>
</reference>
<name>A0AAV5UEE9_9BILA</name>
<dbReference type="EMBL" id="BTSX01000006">
    <property type="protein sequence ID" value="GMT05043.1"/>
    <property type="molecule type" value="Genomic_DNA"/>
</dbReference>
<organism evidence="1 2">
    <name type="scientific">Pristionchus entomophagus</name>
    <dbReference type="NCBI Taxonomy" id="358040"/>
    <lineage>
        <taxon>Eukaryota</taxon>
        <taxon>Metazoa</taxon>
        <taxon>Ecdysozoa</taxon>
        <taxon>Nematoda</taxon>
        <taxon>Chromadorea</taxon>
        <taxon>Rhabditida</taxon>
        <taxon>Rhabditina</taxon>
        <taxon>Diplogasteromorpha</taxon>
        <taxon>Diplogasteroidea</taxon>
        <taxon>Neodiplogasteridae</taxon>
        <taxon>Pristionchus</taxon>
    </lineage>
</organism>
<feature type="non-terminal residue" evidence="1">
    <location>
        <position position="1"/>
    </location>
</feature>
<dbReference type="Proteomes" id="UP001432027">
    <property type="component" value="Unassembled WGS sequence"/>
</dbReference>
<protein>
    <submittedName>
        <fullName evidence="1">Uncharacterized protein</fullName>
    </submittedName>
</protein>
<accession>A0AAV5UEE9</accession>
<dbReference type="AlphaFoldDB" id="A0AAV5UEE9"/>
<sequence length="252" mass="28674">RSLRCTCGSRTEVDFFEGNRISMPNFVYYKDGSGVVNGPLRPSEAKTLLKVNFFFLDTVFRVVETKENEDFMSIDDLRSLNGVETPFETVETTKEEGKESKELIRVYKELTTALKERRSMQLELNEMGAGACKYEGAKKRLIDLFELAMKNCLKTRKSEDEGLFVITRVSDSSHYVAQFENNSPIGVRVMFGRRWDAKKSIVVESCCKEFLPGTGGKGLHIAPCISDDPEDGSEEVISYLDNFTKHWYTVTF</sequence>
<gene>
    <name evidence="1" type="ORF">PENTCL1PPCAC_27217</name>
</gene>
<proteinExistence type="predicted"/>
<evidence type="ECO:0000313" key="1">
    <source>
        <dbReference type="EMBL" id="GMT05043.1"/>
    </source>
</evidence>
<keyword evidence="2" id="KW-1185">Reference proteome</keyword>
<evidence type="ECO:0000313" key="2">
    <source>
        <dbReference type="Proteomes" id="UP001432027"/>
    </source>
</evidence>